<organism evidence="10 11">
    <name type="scientific">Asticcacaulis biprosthecium C19</name>
    <dbReference type="NCBI Taxonomy" id="715226"/>
    <lineage>
        <taxon>Bacteria</taxon>
        <taxon>Pseudomonadati</taxon>
        <taxon>Pseudomonadota</taxon>
        <taxon>Alphaproteobacteria</taxon>
        <taxon>Caulobacterales</taxon>
        <taxon>Caulobacteraceae</taxon>
        <taxon>Asticcacaulis</taxon>
    </lineage>
</organism>
<dbReference type="PANTHER" id="PTHR42917:SF2">
    <property type="entry name" value="2,4-DIENOYL-COA REDUCTASE [(2E)-ENOYL-COA-PRODUCING]"/>
    <property type="match status" value="1"/>
</dbReference>
<dbReference type="GO" id="GO:0016491">
    <property type="term" value="F:oxidoreductase activity"/>
    <property type="evidence" value="ECO:0007669"/>
    <property type="project" value="UniProtKB-KW"/>
</dbReference>
<evidence type="ECO:0000256" key="3">
    <source>
        <dbReference type="ARBA" id="ARBA00022630"/>
    </source>
</evidence>
<dbReference type="InterPro" id="IPR013785">
    <property type="entry name" value="Aldolase_TIM"/>
</dbReference>
<dbReference type="Gene3D" id="3.20.20.70">
    <property type="entry name" value="Aldolase class I"/>
    <property type="match status" value="1"/>
</dbReference>
<dbReference type="PANTHER" id="PTHR42917">
    <property type="entry name" value="2,4-DIENOYL-COA REDUCTASE"/>
    <property type="match status" value="1"/>
</dbReference>
<proteinExistence type="predicted"/>
<dbReference type="HOGENOM" id="CLU_012153_0_1_5"/>
<keyword evidence="3" id="KW-0285">Flavoprotein</keyword>
<evidence type="ECO:0000256" key="7">
    <source>
        <dbReference type="ARBA" id="ARBA00023004"/>
    </source>
</evidence>
<dbReference type="eggNOG" id="COG1902">
    <property type="taxonomic scope" value="Bacteria"/>
</dbReference>
<comment type="cofactor">
    <cofactor evidence="1">
        <name>FMN</name>
        <dbReference type="ChEBI" id="CHEBI:58210"/>
    </cofactor>
</comment>
<dbReference type="Proteomes" id="UP000006512">
    <property type="component" value="Unassembled WGS sequence"/>
</dbReference>
<dbReference type="SUPFAM" id="SSF51395">
    <property type="entry name" value="FMN-linked oxidoreductases"/>
    <property type="match status" value="1"/>
</dbReference>
<keyword evidence="5" id="KW-0479">Metal-binding</keyword>
<dbReference type="CDD" id="cd04747">
    <property type="entry name" value="OYE_like_5_FMN"/>
    <property type="match status" value="1"/>
</dbReference>
<comment type="cofactor">
    <cofactor evidence="2">
        <name>[4Fe-4S] cluster</name>
        <dbReference type="ChEBI" id="CHEBI:49883"/>
    </cofactor>
</comment>
<evidence type="ECO:0000256" key="5">
    <source>
        <dbReference type="ARBA" id="ARBA00022723"/>
    </source>
</evidence>
<dbReference type="InterPro" id="IPR051793">
    <property type="entry name" value="NADH:flavin_oxidoreductase"/>
</dbReference>
<feature type="domain" description="NADH:flavin oxidoreductase/NADH oxidase N-terminal" evidence="9">
    <location>
        <begin position="5"/>
        <end position="351"/>
    </location>
</feature>
<dbReference type="GO" id="GO:0046872">
    <property type="term" value="F:metal ion binding"/>
    <property type="evidence" value="ECO:0007669"/>
    <property type="project" value="UniProtKB-KW"/>
</dbReference>
<dbReference type="RefSeq" id="WP_006271836.1">
    <property type="nucleotide sequence ID" value="NZ_GL883077.1"/>
</dbReference>
<keyword evidence="11" id="KW-1185">Reference proteome</keyword>
<evidence type="ECO:0000256" key="6">
    <source>
        <dbReference type="ARBA" id="ARBA00023002"/>
    </source>
</evidence>
<name>F4QHB9_9CAUL</name>
<dbReference type="InterPro" id="IPR001155">
    <property type="entry name" value="OxRdtase_FMN_N"/>
</dbReference>
<dbReference type="EMBL" id="GL883077">
    <property type="protein sequence ID" value="EGF92656.1"/>
    <property type="molecule type" value="Genomic_DNA"/>
</dbReference>
<dbReference type="GO" id="GO:0010181">
    <property type="term" value="F:FMN binding"/>
    <property type="evidence" value="ECO:0007669"/>
    <property type="project" value="InterPro"/>
</dbReference>
<keyword evidence="7" id="KW-0408">Iron</keyword>
<evidence type="ECO:0000256" key="4">
    <source>
        <dbReference type="ARBA" id="ARBA00022643"/>
    </source>
</evidence>
<dbReference type="FunFam" id="3.20.20.70:FF:000262">
    <property type="entry name" value="NADH:flavin oxidoreductase"/>
    <property type="match status" value="1"/>
</dbReference>
<protein>
    <submittedName>
        <fullName evidence="10">NADH oxidase</fullName>
    </submittedName>
</protein>
<dbReference type="STRING" id="715226.ABI_10930"/>
<dbReference type="GO" id="GO:0051536">
    <property type="term" value="F:iron-sulfur cluster binding"/>
    <property type="evidence" value="ECO:0007669"/>
    <property type="project" value="UniProtKB-KW"/>
</dbReference>
<keyword evidence="6" id="KW-0560">Oxidoreductase</keyword>
<evidence type="ECO:0000256" key="1">
    <source>
        <dbReference type="ARBA" id="ARBA00001917"/>
    </source>
</evidence>
<evidence type="ECO:0000313" key="10">
    <source>
        <dbReference type="EMBL" id="EGF92656.1"/>
    </source>
</evidence>
<evidence type="ECO:0000256" key="2">
    <source>
        <dbReference type="ARBA" id="ARBA00001966"/>
    </source>
</evidence>
<keyword evidence="4" id="KW-0288">FMN</keyword>
<sequence>MSHTSLFSPFHSTSLELDNRIVMAPMTRNFSPGGVPDQAVVDYYRRRAESGVGLIITEGTVIERPASKNEANIPNIYGEGLTGWAKVVEAVHAAGGKIAPQIWHTGAVFGRDATWRPTPMDSPSGISLSEESVGEPMSEADIADTIAAFGRAAGDAKRLGFDAIELHGAHGYLIDEFFWAHTNRRTDAWGGATIGERTRFAVEVLKAARAAVGPDFPIIIRLSQWKGGYWDNKLAANPAEMEAWLQPLVDAGANILHASQRRFWEPEFEGSDLNFAGWAKKVTGVPTITVGSVGLNGEFIAAFGGAASEPQSLDELLKRLDRGDFDLVAVGRAILNDPEWVAKVRDGRQDELKAFSPAAFATLY</sequence>
<keyword evidence="8" id="KW-0411">Iron-sulfur</keyword>
<dbReference type="OrthoDB" id="9784632at2"/>
<evidence type="ECO:0000259" key="9">
    <source>
        <dbReference type="Pfam" id="PF00724"/>
    </source>
</evidence>
<evidence type="ECO:0000256" key="8">
    <source>
        <dbReference type="ARBA" id="ARBA00023014"/>
    </source>
</evidence>
<gene>
    <name evidence="10" type="ORF">ABI_10930</name>
</gene>
<dbReference type="Pfam" id="PF00724">
    <property type="entry name" value="Oxidored_FMN"/>
    <property type="match status" value="1"/>
</dbReference>
<evidence type="ECO:0000313" key="11">
    <source>
        <dbReference type="Proteomes" id="UP000006512"/>
    </source>
</evidence>
<reference evidence="11" key="1">
    <citation type="submission" date="2011-03" db="EMBL/GenBank/DDBJ databases">
        <title>Draft genome sequence of Brevundimonas diminuta.</title>
        <authorList>
            <person name="Brown P.J.B."/>
            <person name="Buechlein A."/>
            <person name="Hemmerich C."/>
            <person name="Brun Y.V."/>
        </authorList>
    </citation>
    <scope>NUCLEOTIDE SEQUENCE [LARGE SCALE GENOMIC DNA]</scope>
    <source>
        <strain evidence="11">C19</strain>
    </source>
</reference>
<accession>F4QHB9</accession>
<dbReference type="AlphaFoldDB" id="F4QHB9"/>